<keyword evidence="3" id="KW-1185">Reference proteome</keyword>
<organism evidence="2 3">
    <name type="scientific">Symbiochloris irregularis</name>
    <dbReference type="NCBI Taxonomy" id="706552"/>
    <lineage>
        <taxon>Eukaryota</taxon>
        <taxon>Viridiplantae</taxon>
        <taxon>Chlorophyta</taxon>
        <taxon>core chlorophytes</taxon>
        <taxon>Trebouxiophyceae</taxon>
        <taxon>Trebouxiales</taxon>
        <taxon>Trebouxiaceae</taxon>
        <taxon>Symbiochloris</taxon>
    </lineage>
</organism>
<feature type="region of interest" description="Disordered" evidence="1">
    <location>
        <begin position="1"/>
        <end position="166"/>
    </location>
</feature>
<protein>
    <submittedName>
        <fullName evidence="2">Uncharacterized protein</fullName>
    </submittedName>
</protein>
<feature type="compositionally biased region" description="Polar residues" evidence="1">
    <location>
        <begin position="1"/>
        <end position="17"/>
    </location>
</feature>
<dbReference type="SUPFAM" id="SSF109604">
    <property type="entry name" value="HD-domain/PDEase-like"/>
    <property type="match status" value="1"/>
</dbReference>
<dbReference type="Gene3D" id="1.10.3210.10">
    <property type="entry name" value="Hypothetical protein af1432"/>
    <property type="match status" value="1"/>
</dbReference>
<gene>
    <name evidence="2" type="ORF">WJX73_005013</name>
</gene>
<dbReference type="GO" id="GO:0009507">
    <property type="term" value="C:chloroplast"/>
    <property type="evidence" value="ECO:0007669"/>
    <property type="project" value="TreeGrafter"/>
</dbReference>
<reference evidence="2 3" key="1">
    <citation type="journal article" date="2024" name="Nat. Commun.">
        <title>Phylogenomics reveals the evolutionary origins of lichenization in chlorophyte algae.</title>
        <authorList>
            <person name="Puginier C."/>
            <person name="Libourel C."/>
            <person name="Otte J."/>
            <person name="Skaloud P."/>
            <person name="Haon M."/>
            <person name="Grisel S."/>
            <person name="Petersen M."/>
            <person name="Berrin J.G."/>
            <person name="Delaux P.M."/>
            <person name="Dal Grande F."/>
            <person name="Keller J."/>
        </authorList>
    </citation>
    <scope>NUCLEOTIDE SEQUENCE [LARGE SCALE GENOMIC DNA]</scope>
    <source>
        <strain evidence="2 3">SAG 2036</strain>
    </source>
</reference>
<sequence>MTPSAFFQGPTSATSHSLPRHGTPPLSRNSSSGSYSKRSSVVPFTRPGRPSDDGTEGGTPSQSGTPVGFRPRRTSSSQGMQHSLEDYSFSQSPARGRRAAENRAPSGHPPAARAEGFKVVQDTTSTRASESSASPAGEESPKGAGLLSRHFSGTMATGSPPPSGEVLKERLQKCLDKPAGGLHYQSNLQPENAASRLLRELQGQFEVFSLPSVVHAFAVASSVLRDNHHIGRGQPPMVRNLETAAILAELGASTACISAALFHGALEVQAMSESRLRETLQHDVASLAVSSARLADLCKVRRQAAIGMDPDTLRKFSHMLLAMADVQAVILVLADRLQMLRAQDSTSVAARDVLEVFAPLADQLDFFY</sequence>
<evidence type="ECO:0000313" key="2">
    <source>
        <dbReference type="EMBL" id="KAK9802680.1"/>
    </source>
</evidence>
<dbReference type="PANTHER" id="PTHR21262">
    <property type="entry name" value="GUANOSINE-3',5'-BIS DIPHOSPHATE 3'-PYROPHOSPHOHYDROLASE"/>
    <property type="match status" value="1"/>
</dbReference>
<dbReference type="Proteomes" id="UP001465755">
    <property type="component" value="Unassembled WGS sequence"/>
</dbReference>
<name>A0AAW1NZ50_9CHLO</name>
<dbReference type="Pfam" id="PF13328">
    <property type="entry name" value="HD_4"/>
    <property type="match status" value="1"/>
</dbReference>
<feature type="compositionally biased region" description="Low complexity" evidence="1">
    <location>
        <begin position="123"/>
        <end position="138"/>
    </location>
</feature>
<evidence type="ECO:0000256" key="1">
    <source>
        <dbReference type="SAM" id="MobiDB-lite"/>
    </source>
</evidence>
<dbReference type="PANTHER" id="PTHR21262:SF0">
    <property type="entry name" value="GTP DIPHOSPHOKINASE RSH3, CHLOROPLASTIC-RELATED"/>
    <property type="match status" value="1"/>
</dbReference>
<comment type="caution">
    <text evidence="2">The sequence shown here is derived from an EMBL/GenBank/DDBJ whole genome shotgun (WGS) entry which is preliminary data.</text>
</comment>
<proteinExistence type="predicted"/>
<evidence type="ECO:0000313" key="3">
    <source>
        <dbReference type="Proteomes" id="UP001465755"/>
    </source>
</evidence>
<feature type="compositionally biased region" description="Low complexity" evidence="1">
    <location>
        <begin position="27"/>
        <end position="40"/>
    </location>
</feature>
<dbReference type="AlphaFoldDB" id="A0AAW1NZ50"/>
<accession>A0AAW1NZ50</accession>
<dbReference type="EMBL" id="JALJOQ010000069">
    <property type="protein sequence ID" value="KAK9802680.1"/>
    <property type="molecule type" value="Genomic_DNA"/>
</dbReference>